<feature type="domain" description="HTH tetR-type" evidence="3">
    <location>
        <begin position="6"/>
        <end position="66"/>
    </location>
</feature>
<organism evidence="4 5">
    <name type="scientific">Paenibacillus mendelii</name>
    <dbReference type="NCBI Taxonomy" id="206163"/>
    <lineage>
        <taxon>Bacteria</taxon>
        <taxon>Bacillati</taxon>
        <taxon>Bacillota</taxon>
        <taxon>Bacilli</taxon>
        <taxon>Bacillales</taxon>
        <taxon>Paenibacillaceae</taxon>
        <taxon>Paenibacillus</taxon>
    </lineage>
</organism>
<dbReference type="Gene3D" id="1.10.357.10">
    <property type="entry name" value="Tetracycline Repressor, domain 2"/>
    <property type="match status" value="1"/>
</dbReference>
<dbReference type="SUPFAM" id="SSF46689">
    <property type="entry name" value="Homeodomain-like"/>
    <property type="match status" value="1"/>
</dbReference>
<dbReference type="PANTHER" id="PTHR30055:SF209">
    <property type="entry name" value="POSSIBLE TRANSCRIPTIONAL REGULATORY PROTEIN (PROBABLY TETR-FAMILY)"/>
    <property type="match status" value="1"/>
</dbReference>
<dbReference type="RefSeq" id="WP_204822475.1">
    <property type="nucleotide sequence ID" value="NZ_JANHOF010000019.1"/>
</dbReference>
<evidence type="ECO:0000256" key="2">
    <source>
        <dbReference type="PROSITE-ProRule" id="PRU00335"/>
    </source>
</evidence>
<name>A0ABV6J1P7_9BACL</name>
<comment type="caution">
    <text evidence="4">The sequence shown here is derived from an EMBL/GenBank/DDBJ whole genome shotgun (WGS) entry which is preliminary data.</text>
</comment>
<dbReference type="EMBL" id="JBHLVF010000001">
    <property type="protein sequence ID" value="MFC0389779.1"/>
    <property type="molecule type" value="Genomic_DNA"/>
</dbReference>
<evidence type="ECO:0000313" key="5">
    <source>
        <dbReference type="Proteomes" id="UP001589818"/>
    </source>
</evidence>
<sequence>MDKGKDRLRMEIMRTAQQLFDKHGIEAVSMHQVAKSVGIGQGTLYRRYPSKSNLCLCLMETKFDQFKKSIVEYLQENADAPVVERLSRIMTSLVGFMNEDLEWVKALIHSEKLEEARVNLFEIPPFVFLRETIQGLLEEAAAKGDLIALDPMFTSSVLASSLRPELMVYLRDSGYSSAQIAEQTVGTFIKTLFVRD</sequence>
<dbReference type="PROSITE" id="PS50977">
    <property type="entry name" value="HTH_TETR_2"/>
    <property type="match status" value="1"/>
</dbReference>
<dbReference type="InterPro" id="IPR050109">
    <property type="entry name" value="HTH-type_TetR-like_transc_reg"/>
</dbReference>
<dbReference type="InterPro" id="IPR009057">
    <property type="entry name" value="Homeodomain-like_sf"/>
</dbReference>
<dbReference type="Gene3D" id="1.10.10.60">
    <property type="entry name" value="Homeodomain-like"/>
    <property type="match status" value="1"/>
</dbReference>
<keyword evidence="1 2" id="KW-0238">DNA-binding</keyword>
<dbReference type="PRINTS" id="PR00455">
    <property type="entry name" value="HTHTETR"/>
</dbReference>
<dbReference type="Pfam" id="PF00440">
    <property type="entry name" value="TetR_N"/>
    <property type="match status" value="1"/>
</dbReference>
<evidence type="ECO:0000259" key="3">
    <source>
        <dbReference type="PROSITE" id="PS50977"/>
    </source>
</evidence>
<accession>A0ABV6J1P7</accession>
<protein>
    <submittedName>
        <fullName evidence="4">TetR/AcrR family transcriptional regulator</fullName>
    </submittedName>
</protein>
<feature type="DNA-binding region" description="H-T-H motif" evidence="2">
    <location>
        <begin position="29"/>
        <end position="48"/>
    </location>
</feature>
<keyword evidence="5" id="KW-1185">Reference proteome</keyword>
<gene>
    <name evidence="4" type="ORF">ACFFJ8_00165</name>
</gene>
<dbReference type="InterPro" id="IPR036271">
    <property type="entry name" value="Tet_transcr_reg_TetR-rel_C_sf"/>
</dbReference>
<dbReference type="SUPFAM" id="SSF48498">
    <property type="entry name" value="Tetracyclin repressor-like, C-terminal domain"/>
    <property type="match status" value="1"/>
</dbReference>
<reference evidence="4 5" key="1">
    <citation type="submission" date="2024-09" db="EMBL/GenBank/DDBJ databases">
        <authorList>
            <person name="Sun Q."/>
            <person name="Mori K."/>
        </authorList>
    </citation>
    <scope>NUCLEOTIDE SEQUENCE [LARGE SCALE GENOMIC DNA]</scope>
    <source>
        <strain evidence="4 5">CCM 4839</strain>
    </source>
</reference>
<dbReference type="InterPro" id="IPR001647">
    <property type="entry name" value="HTH_TetR"/>
</dbReference>
<evidence type="ECO:0000313" key="4">
    <source>
        <dbReference type="EMBL" id="MFC0389779.1"/>
    </source>
</evidence>
<proteinExistence type="predicted"/>
<dbReference type="Proteomes" id="UP001589818">
    <property type="component" value="Unassembled WGS sequence"/>
</dbReference>
<dbReference type="PANTHER" id="PTHR30055">
    <property type="entry name" value="HTH-TYPE TRANSCRIPTIONAL REGULATOR RUTR"/>
    <property type="match status" value="1"/>
</dbReference>
<evidence type="ECO:0000256" key="1">
    <source>
        <dbReference type="ARBA" id="ARBA00023125"/>
    </source>
</evidence>